<feature type="domain" description="SpoVT-AbrB" evidence="2">
    <location>
        <begin position="9"/>
        <end position="49"/>
    </location>
</feature>
<evidence type="ECO:0000259" key="2">
    <source>
        <dbReference type="Pfam" id="PF04014"/>
    </source>
</evidence>
<dbReference type="RefSeq" id="WP_015018588.1">
    <property type="nucleotide sequence ID" value="NC_018719.1"/>
</dbReference>
<evidence type="ECO:0000313" key="4">
    <source>
        <dbReference type="Proteomes" id="UP000008037"/>
    </source>
</evidence>
<dbReference type="GO" id="GO:0030643">
    <property type="term" value="P:intracellular phosphate ion homeostasis"/>
    <property type="evidence" value="ECO:0007669"/>
    <property type="project" value="InterPro"/>
</dbReference>
<accession>K0IMN4</accession>
<feature type="domain" description="PhoU" evidence="1">
    <location>
        <begin position="140"/>
        <end position="230"/>
    </location>
</feature>
<proteinExistence type="predicted"/>
<dbReference type="GO" id="GO:0045936">
    <property type="term" value="P:negative regulation of phosphate metabolic process"/>
    <property type="evidence" value="ECO:0007669"/>
    <property type="project" value="InterPro"/>
</dbReference>
<evidence type="ECO:0000313" key="3">
    <source>
        <dbReference type="EMBL" id="AFU58049.1"/>
    </source>
</evidence>
<gene>
    <name evidence="3" type="ordered locus">Ngar_c11070</name>
</gene>
<dbReference type="EMBL" id="CP002408">
    <property type="protein sequence ID" value="AFU58049.1"/>
    <property type="molecule type" value="Genomic_DNA"/>
</dbReference>
<dbReference type="PANTHER" id="PTHR42930">
    <property type="entry name" value="PHOSPHATE-SPECIFIC TRANSPORT SYSTEM ACCESSORY PROTEIN PHOU"/>
    <property type="match status" value="1"/>
</dbReference>
<dbReference type="InParanoid" id="K0IMN4"/>
<dbReference type="Proteomes" id="UP000008037">
    <property type="component" value="Chromosome"/>
</dbReference>
<dbReference type="SUPFAM" id="SSF109755">
    <property type="entry name" value="PhoU-like"/>
    <property type="match status" value="1"/>
</dbReference>
<dbReference type="KEGG" id="nga:Ngar_c11070"/>
<name>K0IMN4_NITGG</name>
<dbReference type="PANTHER" id="PTHR42930:SF5">
    <property type="entry name" value="PHOSPHATE UPTAKE REGULATOR, PHOU"/>
    <property type="match status" value="1"/>
</dbReference>
<dbReference type="Pfam" id="PF04014">
    <property type="entry name" value="MazE_antitoxin"/>
    <property type="match status" value="1"/>
</dbReference>
<dbReference type="GeneID" id="13795502"/>
<dbReference type="Gene3D" id="1.20.58.220">
    <property type="entry name" value="Phosphate transport system protein phou homolog 2, domain 2"/>
    <property type="match status" value="1"/>
</dbReference>
<dbReference type="InterPro" id="IPR038078">
    <property type="entry name" value="PhoU-like_sf"/>
</dbReference>
<dbReference type="OrthoDB" id="40991at2157"/>
<dbReference type="GO" id="GO:0003677">
    <property type="term" value="F:DNA binding"/>
    <property type="evidence" value="ECO:0007669"/>
    <property type="project" value="InterPro"/>
</dbReference>
<reference evidence="3 4" key="1">
    <citation type="journal article" date="2012" name="Environ. Microbiol.">
        <title>The genome of the ammonia-oxidizing Candidatus Nitrososphaera gargensis: insights into metabolic versatility and environmental adaptations.</title>
        <authorList>
            <person name="Spang A."/>
            <person name="Poehlein A."/>
            <person name="Offre P."/>
            <person name="Zumbragel S."/>
            <person name="Haider S."/>
            <person name="Rychlik N."/>
            <person name="Nowka B."/>
            <person name="Schmeisser C."/>
            <person name="Lebedeva E.V."/>
            <person name="Rattei T."/>
            <person name="Bohm C."/>
            <person name="Schmid M."/>
            <person name="Galushko A."/>
            <person name="Hatzenpichler R."/>
            <person name="Weinmaier T."/>
            <person name="Daniel R."/>
            <person name="Schleper C."/>
            <person name="Spieck E."/>
            <person name="Streit W."/>
            <person name="Wagner M."/>
        </authorList>
    </citation>
    <scope>NUCLEOTIDE SEQUENCE [LARGE SCALE GENOMIC DNA]</scope>
    <source>
        <strain evidence="4">Ga9.2</strain>
    </source>
</reference>
<keyword evidence="4" id="KW-1185">Reference proteome</keyword>
<dbReference type="Pfam" id="PF01895">
    <property type="entry name" value="PhoU"/>
    <property type="match status" value="1"/>
</dbReference>
<sequence>MPRYARRLQKIGSSILISLPSQWVKSNNLKKGSIVPVDINRDNSISIFPSEDMADEAKEVTIPYSPASMDTLVSQVYGAYLLGYDMIRIKANSQISFEDTDRVKKAMRKLVGLEIVDEDGFHISAQFLLDANTLDAEKILRRMSAIVAGMYRDLLEAIRSKENSIRRVISGRDDEVDRQYFLLVRLIRSAMMDQKLAGKLNLSNIDILDYRIAANLLESAGDYIVDLADTIQDFSKIRIVDEIAEAGALVERMQEKSVAAFVSKNRAESNVVVKTYDKFNEILNSIKNSTESKNPESAIAVLNLTYSMDKIARCWVDVADLVKPVHLTAPLKNA</sequence>
<dbReference type="InterPro" id="IPR026022">
    <property type="entry name" value="PhoU_dom"/>
</dbReference>
<dbReference type="InterPro" id="IPR028366">
    <property type="entry name" value="PhoU"/>
</dbReference>
<organism evidence="3 4">
    <name type="scientific">Nitrososphaera gargensis (strain Ga9.2)</name>
    <dbReference type="NCBI Taxonomy" id="1237085"/>
    <lineage>
        <taxon>Archaea</taxon>
        <taxon>Nitrososphaerota</taxon>
        <taxon>Nitrososphaeria</taxon>
        <taxon>Nitrososphaerales</taxon>
        <taxon>Nitrososphaeraceae</taxon>
        <taxon>Nitrososphaera</taxon>
    </lineage>
</organism>
<dbReference type="AlphaFoldDB" id="K0IMN4"/>
<dbReference type="BioCyc" id="CNIT1237085:G1324-1105-MONOMER"/>
<protein>
    <submittedName>
        <fullName evidence="3">Putative PhoU family protein</fullName>
    </submittedName>
</protein>
<dbReference type="InterPro" id="IPR007159">
    <property type="entry name" value="SpoVT-AbrB_dom"/>
</dbReference>
<evidence type="ECO:0000259" key="1">
    <source>
        <dbReference type="Pfam" id="PF01895"/>
    </source>
</evidence>
<dbReference type="HOGENOM" id="CLU_069302_1_0_2"/>
<dbReference type="STRING" id="1237085.Ngar_c11070"/>